<accession>A0AAX4HQJ0</accession>
<evidence type="ECO:0000313" key="2">
    <source>
        <dbReference type="Proteomes" id="UP001324634"/>
    </source>
</evidence>
<proteinExistence type="predicted"/>
<dbReference type="KEGG" id="psti:SOO65_02565"/>
<evidence type="ECO:0000313" key="1">
    <source>
        <dbReference type="EMBL" id="WPU65623.1"/>
    </source>
</evidence>
<evidence type="ECO:0008006" key="3">
    <source>
        <dbReference type="Google" id="ProtNLM"/>
    </source>
</evidence>
<gene>
    <name evidence="1" type="ORF">SOO65_02565</name>
</gene>
<reference evidence="1 2" key="1">
    <citation type="submission" date="2023-11" db="EMBL/GenBank/DDBJ databases">
        <title>Peredibacter starrii A3.12.</title>
        <authorList>
            <person name="Mitchell R.J."/>
        </authorList>
    </citation>
    <scope>NUCLEOTIDE SEQUENCE [LARGE SCALE GENOMIC DNA]</scope>
    <source>
        <strain evidence="1 2">A3.12</strain>
    </source>
</reference>
<dbReference type="EMBL" id="CP139487">
    <property type="protein sequence ID" value="WPU65623.1"/>
    <property type="molecule type" value="Genomic_DNA"/>
</dbReference>
<dbReference type="RefSeq" id="WP_321396469.1">
    <property type="nucleotide sequence ID" value="NZ_CP139487.1"/>
</dbReference>
<protein>
    <recommendedName>
        <fullName evidence="3">Radical SAM protein</fullName>
    </recommendedName>
</protein>
<sequence>MTIETNFLEKMSKTNLDNIENMDFVLSLDILNGCIHSCEGCYVRKVRDVNNWEEALERAYTIAKGLAGEGLRFREIILAPTEFFSAHNTKEVLLHPTFQKLLQLNEKTRITAACVFDNLNREHFKELFSILDNNELFREKMILEFLVPLNTKKMLAKETKYMEDNKWALDYFKNHSPKIIDWSYVVNIHNNELLKENYMEVIETIKSEFNTILEFNPGFFRSQNNTLIDKNLSYWKGFLQDILEKNDYRNIYLTNIDKHHNTSNTICLNLIENDVYFSPFIYEQIIDTHNVFKLEAMDAHSIMNQHIELQTKGFAYADKTTECSDCQYLTACVGRKVLNYMQNKGIKNCLFPRKFKDLN</sequence>
<name>A0AAX4HQJ0_9BACT</name>
<organism evidence="1 2">
    <name type="scientific">Peredibacter starrii</name>
    <dbReference type="NCBI Taxonomy" id="28202"/>
    <lineage>
        <taxon>Bacteria</taxon>
        <taxon>Pseudomonadati</taxon>
        <taxon>Bdellovibrionota</taxon>
        <taxon>Bacteriovoracia</taxon>
        <taxon>Bacteriovoracales</taxon>
        <taxon>Bacteriovoracaceae</taxon>
        <taxon>Peredibacter</taxon>
    </lineage>
</organism>
<dbReference type="Proteomes" id="UP001324634">
    <property type="component" value="Chromosome"/>
</dbReference>
<dbReference type="AlphaFoldDB" id="A0AAX4HQJ0"/>
<keyword evidence="2" id="KW-1185">Reference proteome</keyword>